<dbReference type="Proteomes" id="UP000830671">
    <property type="component" value="Chromosome 8"/>
</dbReference>
<dbReference type="GO" id="GO:0005739">
    <property type="term" value="C:mitochondrion"/>
    <property type="evidence" value="ECO:0007669"/>
    <property type="project" value="TreeGrafter"/>
</dbReference>
<dbReference type="PANTHER" id="PTHR43765:SF2">
    <property type="entry name" value="2-DEHYDROPANTOATE 2-REDUCTASE"/>
    <property type="match status" value="1"/>
</dbReference>
<dbReference type="GeneID" id="73348634"/>
<dbReference type="InterPro" id="IPR008927">
    <property type="entry name" value="6-PGluconate_DH-like_C_sf"/>
</dbReference>
<dbReference type="GO" id="GO:0050661">
    <property type="term" value="F:NADP binding"/>
    <property type="evidence" value="ECO:0007669"/>
    <property type="project" value="TreeGrafter"/>
</dbReference>
<dbReference type="PANTHER" id="PTHR43765">
    <property type="entry name" value="2-DEHYDROPANTOATE 2-REDUCTASE-RELATED"/>
    <property type="match status" value="1"/>
</dbReference>
<protein>
    <recommendedName>
        <fullName evidence="8">2-dehydropantoate 2-reductase</fullName>
    </recommendedName>
</protein>
<dbReference type="InterPro" id="IPR013752">
    <property type="entry name" value="KPA_reductase"/>
</dbReference>
<dbReference type="InterPro" id="IPR013332">
    <property type="entry name" value="KPR_N"/>
</dbReference>
<dbReference type="KEGG" id="clup:CLUP02_14697"/>
<evidence type="ECO:0008006" key="8">
    <source>
        <dbReference type="Google" id="ProtNLM"/>
    </source>
</evidence>
<accession>A0A9Q8WMU7</accession>
<comment type="similarity">
    <text evidence="1">Belongs to the ketopantoate reductase family.</text>
</comment>
<keyword evidence="7" id="KW-1185">Reference proteome</keyword>
<evidence type="ECO:0000256" key="3">
    <source>
        <dbReference type="ARBA" id="ARBA00023002"/>
    </source>
</evidence>
<feature type="domain" description="Ketopantoate reductase N-terminal" evidence="4">
    <location>
        <begin position="222"/>
        <end position="308"/>
    </location>
</feature>
<sequence>MWTMDVVLGEKQQLRGVRWIDLRRTLEAFIVAGTLASLPRPRLSARIPNTHTIWRTGSASTGRGAIRCVSIDNRLGLGTGAAPPQGIAPGRVAPKEMAATVPGGTTLGVPGQTKQKFNKVLGLQPEQNEKELYAIFRADSTSRFYVPAVMMGHNSTPPPSSRTVHVLGNDERSLFLSHALHGIYDSVKTLDIPANTPYRGIAGNLGTRKNPKGWIEPNAALETSPEVEKDDTHISNLVVAGRPSESIKLLEKVKHRIDDRTAVCYVQDGLGVAEAATNRVFPEKDKRPSIMLGHMTHSLAFDRKAKSVKVMTPKYETALAGVRPYYGPKKSKHLSTDSWLRTQGMMKQFASSDLLKAKGLALDSWMNVKIPSLMFSAVCDPICVMLDYRYNELIYNPTANKLINQLLNEIADVVARMPEVKNSPELQSVLRGEGMRKEIMGKLRGKGSAPSKMALQIQRGMLTDIDYLNGFFIERGRRLGVKLPANEMVVGMVKAKHKAQVEKNRSYMPLELTSRR</sequence>
<proteinExistence type="inferred from homology"/>
<dbReference type="AlphaFoldDB" id="A0A9Q8WMU7"/>
<dbReference type="InterPro" id="IPR050838">
    <property type="entry name" value="Ketopantoate_reductase"/>
</dbReference>
<keyword evidence="3" id="KW-0560">Oxidoreductase</keyword>
<dbReference type="SUPFAM" id="SSF48179">
    <property type="entry name" value="6-phosphogluconate dehydrogenase C-terminal domain-like"/>
    <property type="match status" value="1"/>
</dbReference>
<evidence type="ECO:0000259" key="5">
    <source>
        <dbReference type="Pfam" id="PF08546"/>
    </source>
</evidence>
<evidence type="ECO:0000313" key="7">
    <source>
        <dbReference type="Proteomes" id="UP000830671"/>
    </source>
</evidence>
<organism evidence="6 7">
    <name type="scientific">Colletotrichum lupini</name>
    <dbReference type="NCBI Taxonomy" id="145971"/>
    <lineage>
        <taxon>Eukaryota</taxon>
        <taxon>Fungi</taxon>
        <taxon>Dikarya</taxon>
        <taxon>Ascomycota</taxon>
        <taxon>Pezizomycotina</taxon>
        <taxon>Sordariomycetes</taxon>
        <taxon>Hypocreomycetidae</taxon>
        <taxon>Glomerellales</taxon>
        <taxon>Glomerellaceae</taxon>
        <taxon>Colletotrichum</taxon>
        <taxon>Colletotrichum acutatum species complex</taxon>
    </lineage>
</organism>
<dbReference type="GO" id="GO:0008677">
    <property type="term" value="F:2-dehydropantoate 2-reductase activity"/>
    <property type="evidence" value="ECO:0007669"/>
    <property type="project" value="TreeGrafter"/>
</dbReference>
<dbReference type="InterPro" id="IPR013328">
    <property type="entry name" value="6PGD_dom2"/>
</dbReference>
<dbReference type="Pfam" id="PF02558">
    <property type="entry name" value="ApbA"/>
    <property type="match status" value="1"/>
</dbReference>
<dbReference type="Gene3D" id="1.10.1040.10">
    <property type="entry name" value="N-(1-d-carboxylethyl)-l-norvaline Dehydrogenase, domain 2"/>
    <property type="match status" value="1"/>
</dbReference>
<evidence type="ECO:0000313" key="6">
    <source>
        <dbReference type="EMBL" id="UQC89169.1"/>
    </source>
</evidence>
<dbReference type="RefSeq" id="XP_049150770.1">
    <property type="nucleotide sequence ID" value="XM_049293624.1"/>
</dbReference>
<keyword evidence="2" id="KW-0521">NADP</keyword>
<feature type="domain" description="Ketopantoate reductase C-terminal" evidence="5">
    <location>
        <begin position="368"/>
        <end position="496"/>
    </location>
</feature>
<evidence type="ECO:0000256" key="1">
    <source>
        <dbReference type="ARBA" id="ARBA00007870"/>
    </source>
</evidence>
<gene>
    <name evidence="6" type="ORF">CLUP02_14697</name>
</gene>
<dbReference type="Pfam" id="PF08546">
    <property type="entry name" value="ApbA_C"/>
    <property type="match status" value="1"/>
</dbReference>
<name>A0A9Q8WMU7_9PEZI</name>
<dbReference type="EMBL" id="CP019480">
    <property type="protein sequence ID" value="UQC89169.1"/>
    <property type="molecule type" value="Genomic_DNA"/>
</dbReference>
<evidence type="ECO:0000259" key="4">
    <source>
        <dbReference type="Pfam" id="PF02558"/>
    </source>
</evidence>
<evidence type="ECO:0000256" key="2">
    <source>
        <dbReference type="ARBA" id="ARBA00022857"/>
    </source>
</evidence>
<reference evidence="6" key="1">
    <citation type="journal article" date="2021" name="Mol. Plant Microbe Interact.">
        <title>Complete Genome Sequence of the Plant-Pathogenic Fungus Colletotrichum lupini.</title>
        <authorList>
            <person name="Baroncelli R."/>
            <person name="Pensec F."/>
            <person name="Da Lio D."/>
            <person name="Boufleur T."/>
            <person name="Vicente I."/>
            <person name="Sarrocco S."/>
            <person name="Picot A."/>
            <person name="Baraldi E."/>
            <person name="Sukno S."/>
            <person name="Thon M."/>
            <person name="Le Floch G."/>
        </authorList>
    </citation>
    <scope>NUCLEOTIDE SEQUENCE</scope>
    <source>
        <strain evidence="6">IMI 504893</strain>
    </source>
</reference>